<dbReference type="VEuPathDB" id="FungiDB:SCODWIG_02903"/>
<evidence type="ECO:0000259" key="2">
    <source>
        <dbReference type="PROSITE" id="PS51159"/>
    </source>
</evidence>
<accession>A0A376B911</accession>
<feature type="compositionally biased region" description="Polar residues" evidence="1">
    <location>
        <begin position="200"/>
        <end position="217"/>
    </location>
</feature>
<sequence length="452" mass="51979">MPYQAATILPIRSVTDNKTIKPIKGCTKPNSFASDTSKVTSAPKNHLSSLSFLHKPKRNRPIRDQMLEDEKLLSLNTELNKIIKQKKNEDIDKGETYYKPSNAKLDNFNIKYFDTTFLGDDEIGPKNEATDIYTSTFDDDDKENAIDDLNDSIKDFRPFNNRSKDDTNERLNIIRKKSGEIVKSNLKRSKSLPIGRSVSAGDNSISQPNHHGRSNSVHFEESRQVKYFDELEAPCNLKNNTNQNTSRRKSKKFMSTAAANTNKPQFGISQSESNNEYATNNSTPSFLKFTGLDCSLLESLSPMSEINIDFCKQLMCNKHVFPLTLQIDMEYTSGGAPFHKLSGFIVVQNMFYDKQVIFRYTINGWLTWKDLQCKWFKHCDDDDVLLSDYDIFQFELPDIDKIVQDTNVLQFCLEYKSWNKGGVEHVFWDNNDSNNYTLKFSSGKQKNIYYPQ</sequence>
<dbReference type="PROSITE" id="PS51159">
    <property type="entry name" value="CBM21"/>
    <property type="match status" value="1"/>
</dbReference>
<reference evidence="4" key="1">
    <citation type="submission" date="2018-06" db="EMBL/GenBank/DDBJ databases">
        <authorList>
            <person name="Guldener U."/>
        </authorList>
    </citation>
    <scope>NUCLEOTIDE SEQUENCE [LARGE SCALE GENOMIC DNA]</scope>
    <source>
        <strain evidence="4">UTAD17</strain>
    </source>
</reference>
<evidence type="ECO:0000313" key="4">
    <source>
        <dbReference type="Proteomes" id="UP000262825"/>
    </source>
</evidence>
<protein>
    <recommendedName>
        <fullName evidence="2">CBM21 domain-containing protein</fullName>
    </recommendedName>
</protein>
<organism evidence="3 4">
    <name type="scientific">Saccharomycodes ludwigii</name>
    <dbReference type="NCBI Taxonomy" id="36035"/>
    <lineage>
        <taxon>Eukaryota</taxon>
        <taxon>Fungi</taxon>
        <taxon>Dikarya</taxon>
        <taxon>Ascomycota</taxon>
        <taxon>Saccharomycotina</taxon>
        <taxon>Saccharomycetes</taxon>
        <taxon>Saccharomycodales</taxon>
        <taxon>Saccharomycodaceae</taxon>
        <taxon>Saccharomycodes</taxon>
    </lineage>
</organism>
<dbReference type="InterPro" id="IPR050782">
    <property type="entry name" value="PP1_regulatory_subunit_3"/>
</dbReference>
<feature type="domain" description="CBM21" evidence="2">
    <location>
        <begin position="319"/>
        <end position="439"/>
    </location>
</feature>
<dbReference type="EMBL" id="UFAJ01000582">
    <property type="protein sequence ID" value="SSD61142.1"/>
    <property type="molecule type" value="Genomic_DNA"/>
</dbReference>
<keyword evidence="4" id="KW-1185">Reference proteome</keyword>
<dbReference type="PANTHER" id="PTHR12307:SF36">
    <property type="entry name" value="GLYCOGEN-BINDING SUBUNIT 76A"/>
    <property type="match status" value="1"/>
</dbReference>
<gene>
    <name evidence="3" type="ORF">SCODWIG_02903</name>
</gene>
<dbReference type="GO" id="GO:0005979">
    <property type="term" value="P:regulation of glycogen biosynthetic process"/>
    <property type="evidence" value="ECO:0007669"/>
    <property type="project" value="TreeGrafter"/>
</dbReference>
<dbReference type="GO" id="GO:0000164">
    <property type="term" value="C:protein phosphatase type 1 complex"/>
    <property type="evidence" value="ECO:0007669"/>
    <property type="project" value="TreeGrafter"/>
</dbReference>
<evidence type="ECO:0000256" key="1">
    <source>
        <dbReference type="SAM" id="MobiDB-lite"/>
    </source>
</evidence>
<dbReference type="InterPro" id="IPR038175">
    <property type="entry name" value="CBM21_dom_sf"/>
</dbReference>
<dbReference type="Gene3D" id="2.60.40.2440">
    <property type="entry name" value="Carbohydrate binding type-21 domain"/>
    <property type="match status" value="1"/>
</dbReference>
<name>A0A376B911_9ASCO</name>
<evidence type="ECO:0000313" key="3">
    <source>
        <dbReference type="EMBL" id="SSD61142.1"/>
    </source>
</evidence>
<dbReference type="InterPro" id="IPR005036">
    <property type="entry name" value="CBM21_dom"/>
</dbReference>
<feature type="region of interest" description="Disordered" evidence="1">
    <location>
        <begin position="192"/>
        <end position="219"/>
    </location>
</feature>
<proteinExistence type="predicted"/>
<dbReference type="GO" id="GO:0008157">
    <property type="term" value="F:protein phosphatase 1 binding"/>
    <property type="evidence" value="ECO:0007669"/>
    <property type="project" value="TreeGrafter"/>
</dbReference>
<dbReference type="GO" id="GO:2001069">
    <property type="term" value="F:glycogen binding"/>
    <property type="evidence" value="ECO:0007669"/>
    <property type="project" value="TreeGrafter"/>
</dbReference>
<dbReference type="Pfam" id="PF03370">
    <property type="entry name" value="CBM_21"/>
    <property type="match status" value="1"/>
</dbReference>
<dbReference type="PANTHER" id="PTHR12307">
    <property type="entry name" value="PROTEIN PHOSPHATASE 1 REGULATORY SUBUNIT"/>
    <property type="match status" value="1"/>
</dbReference>
<dbReference type="Proteomes" id="UP000262825">
    <property type="component" value="Unassembled WGS sequence"/>
</dbReference>
<dbReference type="AlphaFoldDB" id="A0A376B911"/>